<dbReference type="Pfam" id="PF07287">
    <property type="entry name" value="AtuA"/>
    <property type="match status" value="1"/>
</dbReference>
<feature type="domain" description="2EXR" evidence="3">
    <location>
        <begin position="663"/>
        <end position="773"/>
    </location>
</feature>
<evidence type="ECO:0008006" key="5">
    <source>
        <dbReference type="Google" id="ProtNLM"/>
    </source>
</evidence>
<sequence>MDQKPICQIITPVGMLGYGFDEKLIHQQLTRLTSNDVPTAMIMDSGSTDSGPQKLALGSMSCPRSAYAQDLTKLLRLIHTFQVPLIFSSAGGDGTDEHVQIMQDIIREITEEEGNSDYSFNTISLFSSIDKTTILERFNQGRLTGCGPCVSPADENEIKSSLHVVAQMGYEPFLDAMNANPDFDVIIGGRAYDPSPYAAYCVHQLMRQTSGLSDEQLHSSLGGFLHMGKILECGGQCSTPKSHGAVATVYATGLFDVRPTAPDSKCTPLSVAAHTLYENTRPDILKGPGGSIHLQDSKYEQLSDGRSVRVSGSKYRSSEEDGLPYQFKLEAARIVGYRSMFMGSINDHILIPQIDKLLARVKLYVAQQHTEPTSEWKLDFHVYGKGHSSPMGLGQLFIVGEALASTQKLANSIASKARVGMIHAPYPGQKATAGNFGFGLGGLMEVELGPCAEFSLYHLMDLDPGEQRLFPVNSNMPQKLEGPLLRGTISRIGKGSSKLRNKNLIEIETTIDPRSQGAEHIAPSPDQPIQDPKILSDLCRILRSKNAGPYEITIDAMFSSKTNYDTIKASGILSSSKVANAIGITEEDVIWIGFFDPALSFKVTIPRIRMGVRKSAGGFMENDIHGSQEHIGLANMKLPENLFSQIMTEHLDDLSAADTPTTFQSFPKLPTEVRLRIWKHACFPRSQIDHGIHYVTVNIVHEDFEGEDIVTSDNNLEGYDEESTVESDDDGYVTLTAPKLPFDDPAGRSSNASACLWDAGLSTACHESRLAFAEYHNLKGWRELREKPINTTQTNLWYHQAYPSTLVPHKRDKNWCPMTVPLFDIFCIDMSSIKKLPKSLYSMKLLTPFLSTRTFTIRESWNIAIKYDKSWNKKLVPQEYRLKRENTPRGRLANWLDRFNDEVIPKPNVWIIDDNVEWVARGEQTYTPVYRDCDGEYVQIDWEDARRDGAKGDVTRFFERLSDVLDDEIDYVPFRTKQIVKFLVRKDNEIPRDPNKELELRSDE</sequence>
<dbReference type="EMBL" id="CAAKMV010000207">
    <property type="protein sequence ID" value="VIO64827.1"/>
    <property type="molecule type" value="Genomic_DNA"/>
</dbReference>
<name>A0A4E9ENG2_GIBZA</name>
<dbReference type="InterPro" id="IPR025496">
    <property type="entry name" value="DUF4387"/>
</dbReference>
<accession>A0A4E9ENG2</accession>
<evidence type="ECO:0000259" key="2">
    <source>
        <dbReference type="Pfam" id="PF14330"/>
    </source>
</evidence>
<feature type="domain" description="DUF4387" evidence="2">
    <location>
        <begin position="535"/>
        <end position="636"/>
    </location>
</feature>
<dbReference type="Pfam" id="PF20150">
    <property type="entry name" value="2EXR"/>
    <property type="match status" value="1"/>
</dbReference>
<dbReference type="InterPro" id="IPR045518">
    <property type="entry name" value="2EXR"/>
</dbReference>
<dbReference type="InterPro" id="IPR010839">
    <property type="entry name" value="AtuA_N"/>
</dbReference>
<reference evidence="4" key="1">
    <citation type="submission" date="2019-04" db="EMBL/GenBank/DDBJ databases">
        <authorList>
            <person name="Melise S."/>
            <person name="Noan J."/>
            <person name="Okalmin O."/>
        </authorList>
    </citation>
    <scope>NUCLEOTIDE SEQUENCE</scope>
    <source>
        <strain evidence="4">FN9</strain>
    </source>
</reference>
<dbReference type="AlphaFoldDB" id="A0A4E9ENG2"/>
<proteinExistence type="predicted"/>
<dbReference type="Pfam" id="PF14330">
    <property type="entry name" value="DUF4387"/>
    <property type="match status" value="1"/>
</dbReference>
<protein>
    <recommendedName>
        <fullName evidence="5">Caib baif family enzyme</fullName>
    </recommendedName>
</protein>
<organism evidence="4">
    <name type="scientific">Gibberella zeae</name>
    <name type="common">Wheat head blight fungus</name>
    <name type="synonym">Fusarium graminearum</name>
    <dbReference type="NCBI Taxonomy" id="5518"/>
    <lineage>
        <taxon>Eukaryota</taxon>
        <taxon>Fungi</taxon>
        <taxon>Dikarya</taxon>
        <taxon>Ascomycota</taxon>
        <taxon>Pezizomycotina</taxon>
        <taxon>Sordariomycetes</taxon>
        <taxon>Hypocreomycetidae</taxon>
        <taxon>Hypocreales</taxon>
        <taxon>Nectriaceae</taxon>
        <taxon>Fusarium</taxon>
    </lineage>
</organism>
<evidence type="ECO:0000313" key="4">
    <source>
        <dbReference type="EMBL" id="VIO64827.1"/>
    </source>
</evidence>
<gene>
    <name evidence="4" type="ORF">FUG_LOCUS580799</name>
</gene>
<evidence type="ECO:0000259" key="1">
    <source>
        <dbReference type="Pfam" id="PF07287"/>
    </source>
</evidence>
<feature type="domain" description="Acyclic terpene utilisation N-terminal" evidence="1">
    <location>
        <begin position="161"/>
        <end position="389"/>
    </location>
</feature>
<evidence type="ECO:0000259" key="3">
    <source>
        <dbReference type="Pfam" id="PF20150"/>
    </source>
</evidence>